<dbReference type="OrthoDB" id="9187at2157"/>
<sequence length="86" mass="9326">MSSKTVSLDEEAYEQLKTRKKAGESFSDVVKRLAGEQSWSEVTGILTDTEADALEASITGGRSASNRRRDQLANELADATDKATEC</sequence>
<dbReference type="AlphaFoldDB" id="A0A3A6QB69"/>
<evidence type="ECO:0000256" key="2">
    <source>
        <dbReference type="SAM" id="MobiDB-lite"/>
    </source>
</evidence>
<dbReference type="Proteomes" id="UP000281564">
    <property type="component" value="Unassembled WGS sequence"/>
</dbReference>
<dbReference type="RefSeq" id="WP_120083909.1">
    <property type="nucleotide sequence ID" value="NZ_QMDW01000006.1"/>
</dbReference>
<accession>A0A3A6QB69</accession>
<evidence type="ECO:0000256" key="1">
    <source>
        <dbReference type="ARBA" id="ARBA00022649"/>
    </source>
</evidence>
<gene>
    <name evidence="3" type="ORF">DP106_05400</name>
</gene>
<dbReference type="InterPro" id="IPR003847">
    <property type="entry name" value="Put_antitoxin"/>
</dbReference>
<evidence type="ECO:0000313" key="4">
    <source>
        <dbReference type="Proteomes" id="UP000281564"/>
    </source>
</evidence>
<protein>
    <recommendedName>
        <fullName evidence="5">Antitoxin</fullName>
    </recommendedName>
</protein>
<keyword evidence="4" id="KW-1185">Reference proteome</keyword>
<proteinExistence type="predicted"/>
<comment type="caution">
    <text evidence="3">The sequence shown here is derived from an EMBL/GenBank/DDBJ whole genome shotgun (WGS) entry which is preliminary data.</text>
</comment>
<dbReference type="Pfam" id="PF02697">
    <property type="entry name" value="VAPB_antitox"/>
    <property type="match status" value="1"/>
</dbReference>
<dbReference type="EMBL" id="QMDW01000006">
    <property type="protein sequence ID" value="RJX50338.1"/>
    <property type="molecule type" value="Genomic_DNA"/>
</dbReference>
<feature type="region of interest" description="Disordered" evidence="2">
    <location>
        <begin position="57"/>
        <end position="86"/>
    </location>
</feature>
<reference evidence="3 4" key="1">
    <citation type="submission" date="2018-06" db="EMBL/GenBank/DDBJ databases">
        <title>Halonotius sp. F13-13 a new haloarchaeeon isolated from a solar saltern from Isla Cristina, Huelva, Spain.</title>
        <authorList>
            <person name="Duran-Viseras A."/>
            <person name="Sanchez-Porro C."/>
            <person name="Ventosa A."/>
        </authorList>
    </citation>
    <scope>NUCLEOTIDE SEQUENCE [LARGE SCALE GENOMIC DNA]</scope>
    <source>
        <strain evidence="3 4">CECT 7525</strain>
    </source>
</reference>
<evidence type="ECO:0008006" key="5">
    <source>
        <dbReference type="Google" id="ProtNLM"/>
    </source>
</evidence>
<evidence type="ECO:0000313" key="3">
    <source>
        <dbReference type="EMBL" id="RJX50338.1"/>
    </source>
</evidence>
<organism evidence="3 4">
    <name type="scientific">Halonotius pteroides</name>
    <dbReference type="NCBI Taxonomy" id="268735"/>
    <lineage>
        <taxon>Archaea</taxon>
        <taxon>Methanobacteriati</taxon>
        <taxon>Methanobacteriota</taxon>
        <taxon>Stenosarchaea group</taxon>
        <taxon>Halobacteria</taxon>
        <taxon>Halobacteriales</taxon>
        <taxon>Haloferacaceae</taxon>
        <taxon>Halonotius</taxon>
    </lineage>
</organism>
<keyword evidence="1" id="KW-1277">Toxin-antitoxin system</keyword>
<name>A0A3A6QB69_9EURY</name>